<comment type="caution">
    <text evidence="1">The sequence shown here is derived from an EMBL/GenBank/DDBJ whole genome shotgun (WGS) entry which is preliminary data.</text>
</comment>
<sequence>MIYSPWARAGSWTATDLYGVNRFYVDISAPRLSQEVLDRGAILVYVKLTTENNQVRQLPVTVYAQFTEELLDFSLVVNRIRVWSTPIKPPIAPSPNNEFRYVLIPGGLAGRINYEKLSYEEAKEMFGFED</sequence>
<accession>A0A4R4KIH3</accession>
<reference evidence="1 2" key="1">
    <citation type="submission" date="2019-02" db="EMBL/GenBank/DDBJ databases">
        <title>Arundinibacter roseus gen. nov., sp. nov., a new member of the family Cytophagaceae.</title>
        <authorList>
            <person name="Szuroczki S."/>
            <person name="Khayer B."/>
            <person name="Sproer C."/>
            <person name="Toumi M."/>
            <person name="Szabo A."/>
            <person name="Felfoldi T."/>
            <person name="Schumann P."/>
            <person name="Toth E."/>
        </authorList>
    </citation>
    <scope>NUCLEOTIDE SEQUENCE [LARGE SCALE GENOMIC DNA]</scope>
    <source>
        <strain evidence="1 2">DMA-k-7a</strain>
    </source>
</reference>
<protein>
    <submittedName>
        <fullName evidence="1">Uncharacterized protein</fullName>
    </submittedName>
</protein>
<dbReference type="EMBL" id="SMJU01000002">
    <property type="protein sequence ID" value="TDB67918.1"/>
    <property type="molecule type" value="Genomic_DNA"/>
</dbReference>
<proteinExistence type="predicted"/>
<organism evidence="1 2">
    <name type="scientific">Arundinibacter roseus</name>
    <dbReference type="NCBI Taxonomy" id="2070510"/>
    <lineage>
        <taxon>Bacteria</taxon>
        <taxon>Pseudomonadati</taxon>
        <taxon>Bacteroidota</taxon>
        <taxon>Cytophagia</taxon>
        <taxon>Cytophagales</taxon>
        <taxon>Spirosomataceae</taxon>
        <taxon>Arundinibacter</taxon>
    </lineage>
</organism>
<dbReference type="OrthoDB" id="956932at2"/>
<gene>
    <name evidence="1" type="ORF">EZE20_03040</name>
</gene>
<evidence type="ECO:0000313" key="1">
    <source>
        <dbReference type="EMBL" id="TDB67918.1"/>
    </source>
</evidence>
<dbReference type="Proteomes" id="UP000295706">
    <property type="component" value="Unassembled WGS sequence"/>
</dbReference>
<evidence type="ECO:0000313" key="2">
    <source>
        <dbReference type="Proteomes" id="UP000295706"/>
    </source>
</evidence>
<dbReference type="AlphaFoldDB" id="A0A4R4KIH3"/>
<keyword evidence="2" id="KW-1185">Reference proteome</keyword>
<name>A0A4R4KIH3_9BACT</name>